<accession>A0ABY5U0L8</accession>
<name>A0ABY5U0L8_9MOLU</name>
<dbReference type="CDD" id="cd03135">
    <property type="entry name" value="GATase1_DJ-1"/>
    <property type="match status" value="1"/>
</dbReference>
<dbReference type="NCBIfam" id="TIGR01383">
    <property type="entry name" value="not_thiJ"/>
    <property type="match status" value="1"/>
</dbReference>
<protein>
    <submittedName>
        <fullName evidence="2">DJ-1/PfpI family protein</fullName>
    </submittedName>
</protein>
<evidence type="ECO:0000313" key="3">
    <source>
        <dbReference type="Proteomes" id="UP001059819"/>
    </source>
</evidence>
<organism evidence="2 3">
    <name type="scientific">Mycoplasma cottewii</name>
    <dbReference type="NCBI Taxonomy" id="51364"/>
    <lineage>
        <taxon>Bacteria</taxon>
        <taxon>Bacillati</taxon>
        <taxon>Mycoplasmatota</taxon>
        <taxon>Mollicutes</taxon>
        <taxon>Mycoplasmataceae</taxon>
        <taxon>Mycoplasma</taxon>
    </lineage>
</organism>
<dbReference type="InterPro" id="IPR002818">
    <property type="entry name" value="DJ-1/PfpI"/>
</dbReference>
<dbReference type="InterPro" id="IPR006287">
    <property type="entry name" value="DJ-1"/>
</dbReference>
<dbReference type="PANTHER" id="PTHR48094:SF12">
    <property type="entry name" value="PARKINSON DISEASE PROTEIN 7 HOMOLOG"/>
    <property type="match status" value="1"/>
</dbReference>
<reference evidence="2" key="1">
    <citation type="submission" date="2022-08" db="EMBL/GenBank/DDBJ databases">
        <title>Complete genome sequence of Mycoplasma cottewii type strain VIS.</title>
        <authorList>
            <person name="Spergser J."/>
        </authorList>
    </citation>
    <scope>NUCLEOTIDE SEQUENCE</scope>
    <source>
        <strain evidence="2">VIS</strain>
    </source>
</reference>
<dbReference type="Pfam" id="PF01965">
    <property type="entry name" value="DJ-1_PfpI"/>
    <property type="match status" value="1"/>
</dbReference>
<gene>
    <name evidence="2" type="ORF">NX779_01765</name>
</gene>
<dbReference type="Gene3D" id="3.40.50.880">
    <property type="match status" value="1"/>
</dbReference>
<dbReference type="InterPro" id="IPR050325">
    <property type="entry name" value="Prot/Nucl_acid_deglycase"/>
</dbReference>
<dbReference type="InterPro" id="IPR029062">
    <property type="entry name" value="Class_I_gatase-like"/>
</dbReference>
<keyword evidence="3" id="KW-1185">Reference proteome</keyword>
<dbReference type="EMBL" id="CP103424">
    <property type="protein sequence ID" value="UWD35346.1"/>
    <property type="molecule type" value="Genomic_DNA"/>
</dbReference>
<feature type="domain" description="DJ-1/PfpI" evidence="1">
    <location>
        <begin position="3"/>
        <end position="163"/>
    </location>
</feature>
<dbReference type="RefSeq" id="WP_259430488.1">
    <property type="nucleotide sequence ID" value="NZ_CP103424.1"/>
</dbReference>
<dbReference type="SUPFAM" id="SSF52317">
    <property type="entry name" value="Class I glutamine amidotransferase-like"/>
    <property type="match status" value="1"/>
</dbReference>
<proteinExistence type="predicted"/>
<dbReference type="Proteomes" id="UP001059819">
    <property type="component" value="Chromosome"/>
</dbReference>
<sequence>MEKIIMYLNPGFEETEAVSVCDILKRADIQVDIVSTIDDLEVIGAHNITIKADKLWKDININDYDGMFLPGGSGVMSLVGNQRMIDEILHFNSQNKLIASICAAPQIIGQTKLLDNKNVSYFPGCNQFLENSNYVKKAFATENNIITGASMGSAILFGLELVRYLKGEQISKELEKNLVILGK</sequence>
<evidence type="ECO:0000259" key="1">
    <source>
        <dbReference type="Pfam" id="PF01965"/>
    </source>
</evidence>
<evidence type="ECO:0000313" key="2">
    <source>
        <dbReference type="EMBL" id="UWD35346.1"/>
    </source>
</evidence>
<dbReference type="PANTHER" id="PTHR48094">
    <property type="entry name" value="PROTEIN/NUCLEIC ACID DEGLYCASE DJ-1-RELATED"/>
    <property type="match status" value="1"/>
</dbReference>